<evidence type="ECO:0000313" key="2">
    <source>
        <dbReference type="Proteomes" id="UP000616346"/>
    </source>
</evidence>
<protein>
    <submittedName>
        <fullName evidence="1">Uncharacterized protein</fullName>
    </submittedName>
</protein>
<sequence>MFNLGSSKGMDEISFLENSNRPSAKGVFWHDLSLKILPERQASLPNRNGELIRMEYSTLAVAFFGAFRQEISCLFYRT</sequence>
<dbReference type="EMBL" id="JACSPQ010000019">
    <property type="protein sequence ID" value="MBD8003115.1"/>
    <property type="molecule type" value="Genomic_DNA"/>
</dbReference>
<dbReference type="Proteomes" id="UP000616346">
    <property type="component" value="Unassembled WGS sequence"/>
</dbReference>
<keyword evidence="2" id="KW-1185">Reference proteome</keyword>
<organism evidence="1 2">
    <name type="scientific">Phocaeicola faecium</name>
    <dbReference type="NCBI Taxonomy" id="2762213"/>
    <lineage>
        <taxon>Bacteria</taxon>
        <taxon>Pseudomonadati</taxon>
        <taxon>Bacteroidota</taxon>
        <taxon>Bacteroidia</taxon>
        <taxon>Bacteroidales</taxon>
        <taxon>Bacteroidaceae</taxon>
        <taxon>Phocaeicola</taxon>
    </lineage>
</organism>
<accession>A0ABR8VEA3</accession>
<proteinExistence type="predicted"/>
<evidence type="ECO:0000313" key="1">
    <source>
        <dbReference type="EMBL" id="MBD8003115.1"/>
    </source>
</evidence>
<comment type="caution">
    <text evidence="1">The sequence shown here is derived from an EMBL/GenBank/DDBJ whole genome shotgun (WGS) entry which is preliminary data.</text>
</comment>
<name>A0ABR8VEA3_9BACT</name>
<reference evidence="1 2" key="1">
    <citation type="submission" date="2020-08" db="EMBL/GenBank/DDBJ databases">
        <title>A Genomic Blueprint of the Chicken Gut Microbiome.</title>
        <authorList>
            <person name="Gilroy R."/>
            <person name="Ravi A."/>
            <person name="Getino M."/>
            <person name="Pursley I."/>
            <person name="Horton D.L."/>
            <person name="Alikhan N.-F."/>
            <person name="Baker D."/>
            <person name="Gharbi K."/>
            <person name="Hall N."/>
            <person name="Watson M."/>
            <person name="Adriaenssens E.M."/>
            <person name="Foster-Nyarko E."/>
            <person name="Jarju S."/>
            <person name="Secka A."/>
            <person name="Antonio M."/>
            <person name="Oren A."/>
            <person name="Chaudhuri R."/>
            <person name="La Ragione R.M."/>
            <person name="Hildebrand F."/>
            <person name="Pallen M.J."/>
        </authorList>
    </citation>
    <scope>NUCLEOTIDE SEQUENCE [LARGE SCALE GENOMIC DNA]</scope>
    <source>
        <strain evidence="1 2">Sa1YUN3</strain>
    </source>
</reference>
<gene>
    <name evidence="1" type="ORF">H9626_12970</name>
</gene>